<dbReference type="SUPFAM" id="SSF89550">
    <property type="entry name" value="PHP domain-like"/>
    <property type="match status" value="1"/>
</dbReference>
<comment type="caution">
    <text evidence="8">The sequence shown here is derived from an EMBL/GenBank/DDBJ whole genome shotgun (WGS) entry which is preliminary data.</text>
</comment>
<protein>
    <recommendedName>
        <fullName evidence="1">DNA-directed DNA polymerase</fullName>
        <ecNumber evidence="1">2.7.7.7</ecNumber>
    </recommendedName>
</protein>
<evidence type="ECO:0000256" key="3">
    <source>
        <dbReference type="ARBA" id="ARBA00022695"/>
    </source>
</evidence>
<keyword evidence="5" id="KW-0239">DNA-directed DNA polymerase</keyword>
<keyword evidence="2 8" id="KW-0808">Transferase</keyword>
<dbReference type="InterPro" id="IPR004013">
    <property type="entry name" value="PHP_dom"/>
</dbReference>
<dbReference type="OrthoDB" id="9803237at2"/>
<feature type="domain" description="Polymerase/histidinol phosphatase N-terminal" evidence="7">
    <location>
        <begin position="5"/>
        <end position="72"/>
    </location>
</feature>
<dbReference type="GO" id="GO:0003887">
    <property type="term" value="F:DNA-directed DNA polymerase activity"/>
    <property type="evidence" value="ECO:0007669"/>
    <property type="project" value="UniProtKB-KW"/>
</dbReference>
<dbReference type="NCBIfam" id="NF005516">
    <property type="entry name" value="PRK07135.1"/>
    <property type="match status" value="1"/>
</dbReference>
<evidence type="ECO:0000256" key="4">
    <source>
        <dbReference type="ARBA" id="ARBA00022705"/>
    </source>
</evidence>
<dbReference type="GO" id="GO:0006260">
    <property type="term" value="P:DNA replication"/>
    <property type="evidence" value="ECO:0007669"/>
    <property type="project" value="UniProtKB-KW"/>
</dbReference>
<dbReference type="PANTHER" id="PTHR32294:SF0">
    <property type="entry name" value="DNA POLYMERASE III SUBUNIT ALPHA"/>
    <property type="match status" value="1"/>
</dbReference>
<dbReference type="EC" id="2.7.7.7" evidence="1"/>
<organism evidence="8 9">
    <name type="scientific">Mycoplasmopsis canis UFG4</name>
    <dbReference type="NCBI Taxonomy" id="1131455"/>
    <lineage>
        <taxon>Bacteria</taxon>
        <taxon>Bacillati</taxon>
        <taxon>Mycoplasmatota</taxon>
        <taxon>Mycoplasmoidales</taxon>
        <taxon>Metamycoplasmataceae</taxon>
        <taxon>Mycoplasmopsis</taxon>
    </lineage>
</organism>
<evidence type="ECO:0000256" key="2">
    <source>
        <dbReference type="ARBA" id="ARBA00022679"/>
    </source>
</evidence>
<dbReference type="InterPro" id="IPR040982">
    <property type="entry name" value="DNA_pol3_finger"/>
</dbReference>
<accession>I1A5W7</accession>
<keyword evidence="9" id="KW-1185">Reference proteome</keyword>
<dbReference type="RefSeq" id="WP_004797207.1">
    <property type="nucleotide sequence ID" value="NZ_AJFU01000005.1"/>
</dbReference>
<dbReference type="GO" id="GO:0008408">
    <property type="term" value="F:3'-5' exonuclease activity"/>
    <property type="evidence" value="ECO:0007669"/>
    <property type="project" value="InterPro"/>
</dbReference>
<dbReference type="PANTHER" id="PTHR32294">
    <property type="entry name" value="DNA POLYMERASE III SUBUNIT ALPHA"/>
    <property type="match status" value="1"/>
</dbReference>
<dbReference type="PATRIC" id="fig|1131455.3.peg.488"/>
<evidence type="ECO:0000313" key="9">
    <source>
        <dbReference type="Proteomes" id="UP000006229"/>
    </source>
</evidence>
<dbReference type="Pfam" id="PF02811">
    <property type="entry name" value="PHP"/>
    <property type="match status" value="1"/>
</dbReference>
<dbReference type="InterPro" id="IPR041931">
    <property type="entry name" value="DNA_pol3_alpha_thumb_dom"/>
</dbReference>
<keyword evidence="3 8" id="KW-0548">Nucleotidyltransferase</keyword>
<dbReference type="InterPro" id="IPR011708">
    <property type="entry name" value="DNA_pol3_alpha_NTPase_dom"/>
</dbReference>
<name>I1A5W7_9BACT</name>
<dbReference type="SMART" id="SM00481">
    <property type="entry name" value="POLIIIAc"/>
    <property type="match status" value="1"/>
</dbReference>
<dbReference type="Gene3D" id="1.10.150.870">
    <property type="match status" value="1"/>
</dbReference>
<evidence type="ECO:0000256" key="1">
    <source>
        <dbReference type="ARBA" id="ARBA00012417"/>
    </source>
</evidence>
<gene>
    <name evidence="8" type="primary">dnaE</name>
    <name evidence="8" type="ORF">MCANUFG4_02396</name>
</gene>
<dbReference type="InterPro" id="IPR016195">
    <property type="entry name" value="Pol/histidinol_Pase-like"/>
</dbReference>
<dbReference type="AlphaFoldDB" id="I1A5W7"/>
<dbReference type="Proteomes" id="UP000006229">
    <property type="component" value="Unassembled WGS sequence"/>
</dbReference>
<dbReference type="InterPro" id="IPR003141">
    <property type="entry name" value="Pol/His_phosphatase_N"/>
</dbReference>
<comment type="catalytic activity">
    <reaction evidence="6">
        <text>DNA(n) + a 2'-deoxyribonucleoside 5'-triphosphate = DNA(n+1) + diphosphate</text>
        <dbReference type="Rhea" id="RHEA:22508"/>
        <dbReference type="Rhea" id="RHEA-COMP:17339"/>
        <dbReference type="Rhea" id="RHEA-COMP:17340"/>
        <dbReference type="ChEBI" id="CHEBI:33019"/>
        <dbReference type="ChEBI" id="CHEBI:61560"/>
        <dbReference type="ChEBI" id="CHEBI:173112"/>
        <dbReference type="EC" id="2.7.7.7"/>
    </reaction>
</comment>
<evidence type="ECO:0000259" key="7">
    <source>
        <dbReference type="SMART" id="SM00481"/>
    </source>
</evidence>
<proteinExistence type="predicted"/>
<dbReference type="Pfam" id="PF14579">
    <property type="entry name" value="HHH_6"/>
    <property type="match status" value="1"/>
</dbReference>
<dbReference type="Pfam" id="PF07733">
    <property type="entry name" value="DNA_pol3_alpha"/>
    <property type="match status" value="1"/>
</dbReference>
<sequence length="978" mass="113240">MKENIYLHTNTEYSFLHSTIRLEELFKLAKQKKVKYLTLTDIENFHALQFFWNFSEEYNFKLIIGVELKLIEKFKVIAIAKNDNGFLFLKKLVLEKSYGKEISYYDLENEDIYLIDHFEEGFFRNNINLEKMLNNFYINSKEPQFHQTVFAPTKRILSFDDNELLPVLENIATGKSEVKKIYNEYFDDSEFEGLNDSVYQNMINIVESINITKPSKEIKLAKFNENSIELFQKLITGPRYHNLLKKYDKNLVNERIKKEYKVITKLGFVDYFLIIHDVLDFASKNNILIGPGRGSAAGSLISYLLNITSVNPLEFNLLFERFLNEDRISLPDIDIDIQDSRRDEIFRYLQEKYGAEKVAFISTFQTLASKNSIRDVGRYLDIPRTEIDNISSSISIKDENLIYSYANNKKYNLYANKYPKLHSLASRIEGLPRQIGVHAAGFIISDRDLSEVVPMQASSFGLNQVQMTMNNLEKYGLIKIDFLGLKNLTFISEIEKLIPYESRFDQVTNDSISLFNDKRTFDLLNSLKTDGIFQLESPGMRNAIKQVSIDSFDDIYAILSLFRPGPSVYIPVYAKGKKNPLLVEKVHPKYDAIVKNTFGIIVYQEQIMQIVQDVAGMPFSKADLFRRAISKKNEEELHKYKSDFFEGGLKNGLSKADLEKIYANIEKFADYGFNKSHAVAYAIVSYKLAYYKARFPMIFYKVLLSNGAADQQNIKLYAEEAALSEIKIKVPNINISSNEAEIFFDEIFLPFNTIKGIGHSAVEKIIQERKRAGGFIDFVSAWMRLRVAGVGESVIETLIKAGSFSDFGNINTLLTATDICLDFYELFKSETKNSNNSIEFLDDFIEKQNFEKIEFIKQEDDMDLQDQWEIKLLGSRYTNEKWVTENNKDVFEGRISLANLGEEPLWLKVEILEAKKGTKDRQTNLKIKDETKVVTAYGWTNKIMELINSEMPRKIVILVVKKDNKFYNIKDYKEIINE</sequence>
<dbReference type="Gene3D" id="3.20.20.140">
    <property type="entry name" value="Metal-dependent hydrolases"/>
    <property type="match status" value="1"/>
</dbReference>
<dbReference type="Pfam" id="PF17657">
    <property type="entry name" value="DNA_pol3_finger"/>
    <property type="match status" value="1"/>
</dbReference>
<keyword evidence="4" id="KW-0235">DNA replication</keyword>
<dbReference type="InterPro" id="IPR004805">
    <property type="entry name" value="DnaE2/DnaE/PolC"/>
</dbReference>
<dbReference type="InterPro" id="IPR029460">
    <property type="entry name" value="DNAPol_HHH"/>
</dbReference>
<evidence type="ECO:0000256" key="5">
    <source>
        <dbReference type="ARBA" id="ARBA00022932"/>
    </source>
</evidence>
<dbReference type="EMBL" id="AJFU01000005">
    <property type="protein sequence ID" value="EIE41888.1"/>
    <property type="molecule type" value="Genomic_DNA"/>
</dbReference>
<dbReference type="NCBIfam" id="TIGR00594">
    <property type="entry name" value="polc"/>
    <property type="match status" value="1"/>
</dbReference>
<reference evidence="8 9" key="1">
    <citation type="journal article" date="2012" name="J. Bacteriol.">
        <title>Genome annotation of five Mycoplasma canis strains.</title>
        <authorList>
            <person name="Brown D.R."/>
            <person name="May M."/>
            <person name="Michaels D.L."/>
            <person name="Barbet A.F."/>
        </authorList>
    </citation>
    <scope>NUCLEOTIDE SEQUENCE [LARGE SCALE GENOMIC DNA]</scope>
    <source>
        <strain evidence="8 9">UFG4</strain>
    </source>
</reference>
<evidence type="ECO:0000256" key="6">
    <source>
        <dbReference type="ARBA" id="ARBA00049244"/>
    </source>
</evidence>
<dbReference type="Gene3D" id="1.10.10.1600">
    <property type="entry name" value="Bacterial DNA polymerase III alpha subunit, thumb domain"/>
    <property type="match status" value="1"/>
</dbReference>
<evidence type="ECO:0000313" key="8">
    <source>
        <dbReference type="EMBL" id="EIE41888.1"/>
    </source>
</evidence>